<dbReference type="Pfam" id="PF02076">
    <property type="entry name" value="STE3"/>
    <property type="match status" value="1"/>
</dbReference>
<dbReference type="GO" id="GO:0004932">
    <property type="term" value="F:mating-type factor pheromone receptor activity"/>
    <property type="evidence" value="ECO:0007669"/>
    <property type="project" value="InterPro"/>
</dbReference>
<dbReference type="GO" id="GO:0005886">
    <property type="term" value="C:plasma membrane"/>
    <property type="evidence" value="ECO:0007669"/>
    <property type="project" value="TreeGrafter"/>
</dbReference>
<feature type="transmembrane region" description="Helical" evidence="10">
    <location>
        <begin position="40"/>
        <end position="60"/>
    </location>
</feature>
<feature type="transmembrane region" description="Helical" evidence="10">
    <location>
        <begin position="13"/>
        <end position="33"/>
    </location>
</feature>
<organism evidence="11 12">
    <name type="scientific">Cerrena zonata</name>
    <dbReference type="NCBI Taxonomy" id="2478898"/>
    <lineage>
        <taxon>Eukaryota</taxon>
        <taxon>Fungi</taxon>
        <taxon>Dikarya</taxon>
        <taxon>Basidiomycota</taxon>
        <taxon>Agaricomycotina</taxon>
        <taxon>Agaricomycetes</taxon>
        <taxon>Polyporales</taxon>
        <taxon>Cerrenaceae</taxon>
        <taxon>Cerrena</taxon>
    </lineage>
</organism>
<dbReference type="PANTHER" id="PTHR28097:SF1">
    <property type="entry name" value="PHEROMONE A FACTOR RECEPTOR"/>
    <property type="match status" value="1"/>
</dbReference>
<evidence type="ECO:0000256" key="10">
    <source>
        <dbReference type="SAM" id="Phobius"/>
    </source>
</evidence>
<dbReference type="PRINTS" id="PR00899">
    <property type="entry name" value="GPCRSTE3"/>
</dbReference>
<comment type="subcellular location">
    <subcellularLocation>
        <location evidence="1">Membrane</location>
        <topology evidence="1">Multi-pass membrane protein</topology>
    </subcellularLocation>
</comment>
<accession>A0AAW0FL31</accession>
<keyword evidence="6" id="KW-0297">G-protein coupled receptor</keyword>
<evidence type="ECO:0000256" key="9">
    <source>
        <dbReference type="ARBA" id="ARBA00023224"/>
    </source>
</evidence>
<evidence type="ECO:0000256" key="2">
    <source>
        <dbReference type="ARBA" id="ARBA00011085"/>
    </source>
</evidence>
<dbReference type="EMBL" id="JASBNA010000057">
    <property type="protein sequence ID" value="KAK7679654.1"/>
    <property type="molecule type" value="Genomic_DNA"/>
</dbReference>
<dbReference type="PANTHER" id="PTHR28097">
    <property type="entry name" value="PHEROMONE A FACTOR RECEPTOR"/>
    <property type="match status" value="1"/>
</dbReference>
<feature type="transmembrane region" description="Helical" evidence="10">
    <location>
        <begin position="116"/>
        <end position="138"/>
    </location>
</feature>
<dbReference type="Proteomes" id="UP001385951">
    <property type="component" value="Unassembled WGS sequence"/>
</dbReference>
<feature type="transmembrane region" description="Helical" evidence="10">
    <location>
        <begin position="273"/>
        <end position="291"/>
    </location>
</feature>
<proteinExistence type="inferred from homology"/>
<gene>
    <name evidence="11" type="ORF">QCA50_017366</name>
</gene>
<evidence type="ECO:0000256" key="6">
    <source>
        <dbReference type="ARBA" id="ARBA00023040"/>
    </source>
</evidence>
<feature type="transmembrane region" description="Helical" evidence="10">
    <location>
        <begin position="75"/>
        <end position="95"/>
    </location>
</feature>
<dbReference type="InterPro" id="IPR001499">
    <property type="entry name" value="GPCR_STE3"/>
</dbReference>
<name>A0AAW0FL31_9APHY</name>
<keyword evidence="12" id="KW-1185">Reference proteome</keyword>
<dbReference type="AlphaFoldDB" id="A0AAW0FL31"/>
<keyword evidence="9" id="KW-0807">Transducer</keyword>
<dbReference type="CDD" id="cd14966">
    <property type="entry name" value="7tmD_STE3"/>
    <property type="match status" value="1"/>
</dbReference>
<feature type="transmembrane region" description="Helical" evidence="10">
    <location>
        <begin position="208"/>
        <end position="231"/>
    </location>
</feature>
<protein>
    <recommendedName>
        <fullName evidence="13">Pheromone receptor</fullName>
    </recommendedName>
</protein>
<evidence type="ECO:0000256" key="3">
    <source>
        <dbReference type="ARBA" id="ARBA00022507"/>
    </source>
</evidence>
<evidence type="ECO:0000313" key="11">
    <source>
        <dbReference type="EMBL" id="KAK7679654.1"/>
    </source>
</evidence>
<evidence type="ECO:0000256" key="8">
    <source>
        <dbReference type="ARBA" id="ARBA00023170"/>
    </source>
</evidence>
<comment type="caution">
    <text evidence="11">The sequence shown here is derived from an EMBL/GenBank/DDBJ whole genome shotgun (WGS) entry which is preliminary data.</text>
</comment>
<evidence type="ECO:0000313" key="12">
    <source>
        <dbReference type="Proteomes" id="UP001385951"/>
    </source>
</evidence>
<keyword evidence="5 10" id="KW-1133">Transmembrane helix</keyword>
<dbReference type="GO" id="GO:0000750">
    <property type="term" value="P:pheromone-dependent signal transduction involved in conjugation with cellular fusion"/>
    <property type="evidence" value="ECO:0007669"/>
    <property type="project" value="TreeGrafter"/>
</dbReference>
<evidence type="ECO:0000256" key="1">
    <source>
        <dbReference type="ARBA" id="ARBA00004141"/>
    </source>
</evidence>
<evidence type="ECO:0008006" key="13">
    <source>
        <dbReference type="Google" id="ProtNLM"/>
    </source>
</evidence>
<keyword evidence="4 10" id="KW-0812">Transmembrane</keyword>
<keyword evidence="3" id="KW-0589">Pheromone response</keyword>
<sequence>MDLPSSWVIEQKALTAMSFITFFLVILPLPGYIRVRNIGCSLYASWIAFLCFSSFINGILWRDHARNIAPIWCEIYIRLQWAGSMGILSAGLVIARRVSNIANSTFILHSDDQRRAMFTDLAIGLVPPISQLIEFWFVQGHRFDIFEGLGCFAIVPFSILSICLTWGWNLIIGILSATYCVRTIIALLRRHKDIKKVLTMTKMDLQLFHRLVAMAIVEMMGTVPLVTYVIVSAAPGYYPWNGFADLHLDFNRIDQFPYGLWSVIYKGYRPDTIVWFQIGCGLLFFGLLGLTRDACSRYKRMFGLSKLFTDSNEKSDGAPSSREPRSLVFWHPRSNPEESNATFATISSRWSLAEISSTKIKQQSQRHDEESVV</sequence>
<evidence type="ECO:0000256" key="5">
    <source>
        <dbReference type="ARBA" id="ARBA00022989"/>
    </source>
</evidence>
<keyword evidence="8" id="KW-0675">Receptor</keyword>
<comment type="similarity">
    <text evidence="2">Belongs to the G-protein coupled receptor 4 family.</text>
</comment>
<reference evidence="11 12" key="1">
    <citation type="submission" date="2022-09" db="EMBL/GenBank/DDBJ databases">
        <authorList>
            <person name="Palmer J.M."/>
        </authorList>
    </citation>
    <scope>NUCLEOTIDE SEQUENCE [LARGE SCALE GENOMIC DNA]</scope>
    <source>
        <strain evidence="11 12">DSM 7382</strain>
    </source>
</reference>
<evidence type="ECO:0000256" key="7">
    <source>
        <dbReference type="ARBA" id="ARBA00023136"/>
    </source>
</evidence>
<keyword evidence="7 10" id="KW-0472">Membrane</keyword>
<evidence type="ECO:0000256" key="4">
    <source>
        <dbReference type="ARBA" id="ARBA00022692"/>
    </source>
</evidence>